<evidence type="ECO:0000313" key="5">
    <source>
        <dbReference type="EMBL" id="MPL90573.1"/>
    </source>
</evidence>
<dbReference type="GO" id="GO:0051287">
    <property type="term" value="F:NAD binding"/>
    <property type="evidence" value="ECO:0007669"/>
    <property type="project" value="InterPro"/>
</dbReference>
<feature type="domain" description="D-isomer specific 2-hydroxyacid dehydrogenase catalytic" evidence="3">
    <location>
        <begin position="40"/>
        <end position="355"/>
    </location>
</feature>
<comment type="similarity">
    <text evidence="1">Belongs to the D-isomer specific 2-hydroxyacid dehydrogenase family.</text>
</comment>
<dbReference type="SUPFAM" id="SSF51735">
    <property type="entry name" value="NAD(P)-binding Rossmann-fold domains"/>
    <property type="match status" value="1"/>
</dbReference>
<keyword evidence="5" id="KW-0670">Pyruvate</keyword>
<dbReference type="InterPro" id="IPR036291">
    <property type="entry name" value="NAD(P)-bd_dom_sf"/>
</dbReference>
<evidence type="ECO:0000259" key="4">
    <source>
        <dbReference type="Pfam" id="PF02826"/>
    </source>
</evidence>
<dbReference type="InterPro" id="IPR029753">
    <property type="entry name" value="D-isomer_DH_CS"/>
</dbReference>
<dbReference type="PROSITE" id="PS00065">
    <property type="entry name" value="D_2_HYDROXYACID_DH_1"/>
    <property type="match status" value="1"/>
</dbReference>
<dbReference type="GO" id="GO:0005829">
    <property type="term" value="C:cytosol"/>
    <property type="evidence" value="ECO:0007669"/>
    <property type="project" value="TreeGrafter"/>
</dbReference>
<dbReference type="PANTHER" id="PTHR10996:SF257">
    <property type="entry name" value="GLYOXYLATE REDUCTASE 1"/>
    <property type="match status" value="1"/>
</dbReference>
<dbReference type="PROSITE" id="PS00671">
    <property type="entry name" value="D_2_HYDROXYACID_DH_3"/>
    <property type="match status" value="1"/>
</dbReference>
<feature type="domain" description="D-isomer specific 2-hydroxyacid dehydrogenase NAD-binding" evidence="4">
    <location>
        <begin position="145"/>
        <end position="323"/>
    </location>
</feature>
<organism evidence="5">
    <name type="scientific">bioreactor metagenome</name>
    <dbReference type="NCBI Taxonomy" id="1076179"/>
    <lineage>
        <taxon>unclassified sequences</taxon>
        <taxon>metagenomes</taxon>
        <taxon>ecological metagenomes</taxon>
    </lineage>
</organism>
<evidence type="ECO:0000256" key="1">
    <source>
        <dbReference type="ARBA" id="ARBA00005854"/>
    </source>
</evidence>
<dbReference type="SUPFAM" id="SSF52283">
    <property type="entry name" value="Formate/glycerate dehydrogenase catalytic domain-like"/>
    <property type="match status" value="1"/>
</dbReference>
<dbReference type="EC" id="1.1.1.79" evidence="5"/>
<reference evidence="5" key="1">
    <citation type="submission" date="2019-08" db="EMBL/GenBank/DDBJ databases">
        <authorList>
            <person name="Kucharzyk K."/>
            <person name="Murdoch R.W."/>
            <person name="Higgins S."/>
            <person name="Loffler F."/>
        </authorList>
    </citation>
    <scope>NUCLEOTIDE SEQUENCE</scope>
</reference>
<dbReference type="InterPro" id="IPR050223">
    <property type="entry name" value="D-isomer_2-hydroxyacid_DH"/>
</dbReference>
<dbReference type="InterPro" id="IPR006139">
    <property type="entry name" value="D-isomer_2_OHA_DH_cat_dom"/>
</dbReference>
<evidence type="ECO:0000256" key="2">
    <source>
        <dbReference type="ARBA" id="ARBA00023002"/>
    </source>
</evidence>
<accession>A0A644VIZ1</accession>
<dbReference type="InterPro" id="IPR029752">
    <property type="entry name" value="D-isomer_DH_CS1"/>
</dbReference>
<gene>
    <name evidence="5" type="primary">ghrB_8</name>
    <name evidence="5" type="ORF">SDC9_36627</name>
</gene>
<dbReference type="FunFam" id="3.40.50.720:FF:000026">
    <property type="entry name" value="Glyoxylate/hydroxypyruvate reductase B"/>
    <property type="match status" value="1"/>
</dbReference>
<dbReference type="Gene3D" id="3.40.50.720">
    <property type="entry name" value="NAD(P)-binding Rossmann-like Domain"/>
    <property type="match status" value="2"/>
</dbReference>
<dbReference type="PANTHER" id="PTHR10996">
    <property type="entry name" value="2-HYDROXYACID DEHYDROGENASE-RELATED"/>
    <property type="match status" value="1"/>
</dbReference>
<dbReference type="GO" id="GO:0030267">
    <property type="term" value="F:glyoxylate reductase (NADPH) activity"/>
    <property type="evidence" value="ECO:0007669"/>
    <property type="project" value="UniProtKB-EC"/>
</dbReference>
<dbReference type="EMBL" id="VSSQ01000307">
    <property type="protein sequence ID" value="MPL90573.1"/>
    <property type="molecule type" value="Genomic_DNA"/>
</dbReference>
<comment type="caution">
    <text evidence="5">The sequence shown here is derived from an EMBL/GenBank/DDBJ whole genome shotgun (WGS) entry which is preliminary data.</text>
</comment>
<proteinExistence type="inferred from homology"/>
<sequence length="363" mass="40736">MLLLSVPVGALFDFDLDYGNLKPVEMEITMKRGIILKPRVFITRKIPEDILTLIEEVCEVKVWPEEDTPIPRSVLEQEIREVDGLYCLLTETIDASLLDLGKNLKVVSNMAVGYNNIDIEAATQRNILVTNTPGVLTETTADLTFALLMMTARRMEESSQYLRQGHWKTWSPMLLAGQDIFGATLGIVGMGRIGEALVKRAKGFDMKIIYYNRTPKPELEESLGIEYRLLDELLQEADFVCILTPYTPETRNLIGKRELELMKPTSILINTARGGIVNEEDLYEALAQQQIYAAGLDVFDQEPLPTDHPLLTLTNCVALPHIGSATIKTRREMARLAAQNLLTYLQGQRPPHCVNPSVLTPKL</sequence>
<dbReference type="AlphaFoldDB" id="A0A644VIZ1"/>
<keyword evidence="2 5" id="KW-0560">Oxidoreductase</keyword>
<name>A0A644VIZ1_9ZZZZ</name>
<dbReference type="InterPro" id="IPR006140">
    <property type="entry name" value="D-isomer_DH_NAD-bd"/>
</dbReference>
<dbReference type="GO" id="GO:0016618">
    <property type="term" value="F:hydroxypyruvate reductase [NAD(P)H] activity"/>
    <property type="evidence" value="ECO:0007669"/>
    <property type="project" value="TreeGrafter"/>
</dbReference>
<evidence type="ECO:0000259" key="3">
    <source>
        <dbReference type="Pfam" id="PF00389"/>
    </source>
</evidence>
<dbReference type="Pfam" id="PF00389">
    <property type="entry name" value="2-Hacid_dh"/>
    <property type="match status" value="1"/>
</dbReference>
<dbReference type="Pfam" id="PF02826">
    <property type="entry name" value="2-Hacid_dh_C"/>
    <property type="match status" value="1"/>
</dbReference>
<dbReference type="CDD" id="cd05301">
    <property type="entry name" value="GDH"/>
    <property type="match status" value="1"/>
</dbReference>
<protein>
    <submittedName>
        <fullName evidence="5">Glyoxylate/hydroxypyruvate reductase B</fullName>
        <ecNumber evidence="5">1.1.1.79</ecNumber>
    </submittedName>
</protein>